<accession>A0A6J5M5G3</accession>
<organism evidence="1">
    <name type="scientific">uncultured Caudovirales phage</name>
    <dbReference type="NCBI Taxonomy" id="2100421"/>
    <lineage>
        <taxon>Viruses</taxon>
        <taxon>Duplodnaviria</taxon>
        <taxon>Heunggongvirae</taxon>
        <taxon>Uroviricota</taxon>
        <taxon>Caudoviricetes</taxon>
        <taxon>Peduoviridae</taxon>
        <taxon>Maltschvirus</taxon>
        <taxon>Maltschvirus maltsch</taxon>
    </lineage>
</organism>
<reference evidence="1" key="1">
    <citation type="submission" date="2020-04" db="EMBL/GenBank/DDBJ databases">
        <authorList>
            <person name="Chiriac C."/>
            <person name="Salcher M."/>
            <person name="Ghai R."/>
            <person name="Kavagutti S V."/>
        </authorList>
    </citation>
    <scope>NUCLEOTIDE SEQUENCE</scope>
</reference>
<gene>
    <name evidence="1" type="ORF">UFOVP410_180</name>
</gene>
<name>A0A6J5M5G3_9CAUD</name>
<proteinExistence type="predicted"/>
<protein>
    <submittedName>
        <fullName evidence="1">Uncharacterized protein</fullName>
    </submittedName>
</protein>
<evidence type="ECO:0000313" key="1">
    <source>
        <dbReference type="EMBL" id="CAB4141341.1"/>
    </source>
</evidence>
<sequence length="153" mass="16642">MVNPKTLQQKLGQFQNDSFSTWMQKTNVTANETGDLNKISTSLLIELQSETSKAGTISGSLGGTTITGISTSFVSDFSVGDVIKITIASPPKTIEKRVSSITNNTSLIIDTPFEENFSGATYENLRSLSLVSAINYMYDSESRRILIRSIAMS</sequence>
<dbReference type="EMBL" id="LR796388">
    <property type="protein sequence ID" value="CAB4141341.1"/>
    <property type="molecule type" value="Genomic_DNA"/>
</dbReference>